<dbReference type="InterPro" id="IPR031165">
    <property type="entry name" value="GNAT_YJDJ"/>
</dbReference>
<dbReference type="AlphaFoldDB" id="A0A3L9MH34"/>
<evidence type="ECO:0000313" key="2">
    <source>
        <dbReference type="EMBL" id="RLZ11426.1"/>
    </source>
</evidence>
<dbReference type="EMBL" id="RDOJ01000005">
    <property type="protein sequence ID" value="RLZ11426.1"/>
    <property type="molecule type" value="Genomic_DNA"/>
</dbReference>
<accession>A0A3L9MH34</accession>
<dbReference type="Pfam" id="PF14542">
    <property type="entry name" value="Acetyltransf_CG"/>
    <property type="match status" value="1"/>
</dbReference>
<dbReference type="PANTHER" id="PTHR31435">
    <property type="entry name" value="PROTEIN NATD1"/>
    <property type="match status" value="1"/>
</dbReference>
<keyword evidence="3" id="KW-1185">Reference proteome</keyword>
<dbReference type="PROSITE" id="PS51729">
    <property type="entry name" value="GNAT_YJDJ"/>
    <property type="match status" value="1"/>
</dbReference>
<dbReference type="InterPro" id="IPR016181">
    <property type="entry name" value="Acyl_CoA_acyltransferase"/>
</dbReference>
<dbReference type="SUPFAM" id="SSF55729">
    <property type="entry name" value="Acyl-CoA N-acyltransferases (Nat)"/>
    <property type="match status" value="1"/>
</dbReference>
<name>A0A3L9MH34_9FLAO</name>
<dbReference type="PANTHER" id="PTHR31435:SF10">
    <property type="entry name" value="BSR4717 PROTEIN"/>
    <property type="match status" value="1"/>
</dbReference>
<dbReference type="OrthoDB" id="1120671at2"/>
<dbReference type="Gene3D" id="3.40.630.30">
    <property type="match status" value="1"/>
</dbReference>
<gene>
    <name evidence="2" type="ORF">EAH69_05100</name>
</gene>
<protein>
    <submittedName>
        <fullName evidence="2">N-acetyltransferase</fullName>
    </submittedName>
</protein>
<organism evidence="2 3">
    <name type="scientific">Faecalibacter macacae</name>
    <dbReference type="NCBI Taxonomy" id="1859289"/>
    <lineage>
        <taxon>Bacteria</taxon>
        <taxon>Pseudomonadati</taxon>
        <taxon>Bacteroidota</taxon>
        <taxon>Flavobacteriia</taxon>
        <taxon>Flavobacteriales</taxon>
        <taxon>Weeksellaceae</taxon>
        <taxon>Faecalibacter</taxon>
    </lineage>
</organism>
<dbReference type="RefSeq" id="WP_121934107.1">
    <property type="nucleotide sequence ID" value="NZ_RDOJ01000005.1"/>
</dbReference>
<proteinExistence type="predicted"/>
<reference evidence="2 3" key="1">
    <citation type="submission" date="2018-10" db="EMBL/GenBank/DDBJ databases">
        <authorList>
            <person name="Chen X."/>
        </authorList>
    </citation>
    <scope>NUCLEOTIDE SEQUENCE [LARGE SCALE GENOMIC DNA]</scope>
    <source>
        <strain evidence="2 3">YIM 102668</strain>
    </source>
</reference>
<comment type="caution">
    <text evidence="2">The sequence shown here is derived from an EMBL/GenBank/DDBJ whole genome shotgun (WGS) entry which is preliminary data.</text>
</comment>
<dbReference type="Proteomes" id="UP000275348">
    <property type="component" value="Unassembled WGS sequence"/>
</dbReference>
<dbReference type="InterPro" id="IPR045057">
    <property type="entry name" value="Gcn5-rel_NAT"/>
</dbReference>
<evidence type="ECO:0000259" key="1">
    <source>
        <dbReference type="PROSITE" id="PS51729"/>
    </source>
</evidence>
<feature type="domain" description="N-acetyltransferase" evidence="1">
    <location>
        <begin position="11"/>
        <end position="96"/>
    </location>
</feature>
<sequence>MNEELKNLEVVKNDATNRFELNVDGFIAFIDFKQVDQLIKLIHTEVPEELGGRGVAAALVEKTLVYLETNNFTLYPYCPYVYAYIKKHPEWKRVVDSTFPKYDEL</sequence>
<evidence type="ECO:0000313" key="3">
    <source>
        <dbReference type="Proteomes" id="UP000275348"/>
    </source>
</evidence>